<dbReference type="GO" id="GO:0033499">
    <property type="term" value="P:galactose catabolic process via UDP-galactose, Leloir pathway"/>
    <property type="evidence" value="ECO:0007669"/>
    <property type="project" value="TreeGrafter"/>
</dbReference>
<keyword evidence="8" id="KW-0963">Cytoplasm</keyword>
<name>A0A1J0GKU8_9CLOT</name>
<evidence type="ECO:0000256" key="9">
    <source>
        <dbReference type="ARBA" id="ARBA00022553"/>
    </source>
</evidence>
<dbReference type="InterPro" id="IPR014718">
    <property type="entry name" value="GH-type_carb-bd"/>
</dbReference>
<evidence type="ECO:0000256" key="15">
    <source>
        <dbReference type="PIRSR" id="PIRSR005096-3"/>
    </source>
</evidence>
<reference evidence="17" key="1">
    <citation type="journal article" date="2016" name="Front. Microbiol.">
        <title>Complete Genome Sequence of Clostridium estertheticum DSM 8809, a Microbe Identified in Spoiled Vacuum Packed Beef.</title>
        <authorList>
            <person name="Yu Z."/>
            <person name="Gunn L."/>
            <person name="Brennan E."/>
            <person name="Reid R."/>
            <person name="Wall P.G."/>
            <person name="Gaora O.P."/>
            <person name="Hurley D."/>
            <person name="Bolton D."/>
            <person name="Fanning S."/>
        </authorList>
    </citation>
    <scope>NUCLEOTIDE SEQUENCE [LARGE SCALE GENOMIC DNA]</scope>
    <source>
        <strain evidence="17">DSM 8809</strain>
    </source>
</reference>
<evidence type="ECO:0000256" key="12">
    <source>
        <dbReference type="PIRNR" id="PIRNR005096"/>
    </source>
</evidence>
<dbReference type="PIRSF" id="PIRSF005096">
    <property type="entry name" value="GALM"/>
    <property type="match status" value="1"/>
</dbReference>
<proteinExistence type="inferred from homology"/>
<keyword evidence="10 12" id="KW-0413">Isomerase</keyword>
<dbReference type="FunFam" id="2.70.98.10:FF:000003">
    <property type="entry name" value="Aldose 1-epimerase"/>
    <property type="match status" value="1"/>
</dbReference>
<dbReference type="UniPathway" id="UPA00242"/>
<evidence type="ECO:0000256" key="8">
    <source>
        <dbReference type="ARBA" id="ARBA00022490"/>
    </source>
</evidence>
<feature type="binding site" evidence="14">
    <location>
        <position position="250"/>
    </location>
    <ligand>
        <name>beta-D-galactose</name>
        <dbReference type="ChEBI" id="CHEBI:27667"/>
    </ligand>
</feature>
<dbReference type="InterPro" id="IPR018052">
    <property type="entry name" value="Ald1_epimerase_CS"/>
</dbReference>
<dbReference type="InterPro" id="IPR011013">
    <property type="entry name" value="Gal_mutarotase_sf_dom"/>
</dbReference>
<evidence type="ECO:0000256" key="14">
    <source>
        <dbReference type="PIRSR" id="PIRSR005096-2"/>
    </source>
</evidence>
<dbReference type="GO" id="GO:0006006">
    <property type="term" value="P:glucose metabolic process"/>
    <property type="evidence" value="ECO:0007669"/>
    <property type="project" value="TreeGrafter"/>
</dbReference>
<protein>
    <recommendedName>
        <fullName evidence="7 12">Aldose 1-epimerase</fullName>
        <ecNumber evidence="6 12">5.1.3.3</ecNumber>
    </recommendedName>
</protein>
<evidence type="ECO:0000256" key="6">
    <source>
        <dbReference type="ARBA" id="ARBA00013185"/>
    </source>
</evidence>
<feature type="active site" description="Proton donor" evidence="13">
    <location>
        <position position="178"/>
    </location>
</feature>
<dbReference type="SUPFAM" id="SSF74650">
    <property type="entry name" value="Galactose mutarotase-like"/>
    <property type="match status" value="1"/>
</dbReference>
<dbReference type="GO" id="GO:0005737">
    <property type="term" value="C:cytoplasm"/>
    <property type="evidence" value="ECO:0007669"/>
    <property type="project" value="UniProtKB-SubCell"/>
</dbReference>
<dbReference type="InterPro" id="IPR047215">
    <property type="entry name" value="Galactose_mutarotase-like"/>
</dbReference>
<dbReference type="InterPro" id="IPR015443">
    <property type="entry name" value="Aldose_1-epimerase"/>
</dbReference>
<dbReference type="Gene3D" id="2.70.98.10">
    <property type="match status" value="1"/>
</dbReference>
<dbReference type="Proteomes" id="UP000182569">
    <property type="component" value="Chromosome"/>
</dbReference>
<dbReference type="EMBL" id="CP015756">
    <property type="protein sequence ID" value="APC41584.1"/>
    <property type="molecule type" value="Genomic_DNA"/>
</dbReference>
<comment type="similarity">
    <text evidence="4 12">Belongs to the aldose epimerase family.</text>
</comment>
<gene>
    <name evidence="16" type="ORF">A7L45_16600</name>
</gene>
<evidence type="ECO:0000256" key="13">
    <source>
        <dbReference type="PIRSR" id="PIRSR005096-1"/>
    </source>
</evidence>
<feature type="binding site" evidence="15">
    <location>
        <begin position="178"/>
        <end position="180"/>
    </location>
    <ligand>
        <name>beta-D-galactose</name>
        <dbReference type="ChEBI" id="CHEBI:27667"/>
    </ligand>
</feature>
<dbReference type="Pfam" id="PF01263">
    <property type="entry name" value="Aldose_epim"/>
    <property type="match status" value="1"/>
</dbReference>
<keyword evidence="9" id="KW-0597">Phosphoprotein</keyword>
<dbReference type="PROSITE" id="PS00545">
    <property type="entry name" value="ALDOSE_1_EPIMERASE"/>
    <property type="match status" value="1"/>
</dbReference>
<dbReference type="RefSeq" id="WP_071613876.1">
    <property type="nucleotide sequence ID" value="NZ_CP015756.1"/>
</dbReference>
<evidence type="ECO:0000256" key="3">
    <source>
        <dbReference type="ARBA" id="ARBA00005028"/>
    </source>
</evidence>
<accession>A0A1J0GKU8</accession>
<evidence type="ECO:0000256" key="4">
    <source>
        <dbReference type="ARBA" id="ARBA00006206"/>
    </source>
</evidence>
<sequence>MSIKRNFGIIDGKEVYLFTIKNSKGMVAQVSNYGGTLVSLKVQGSNGKFDDVVLGYDTLEDYRKYNYFFGATIGRVANRIRTASFEINGTKYNVAKNEGENHIHGGIVGFDKKVWEEKLGSKDTSDSIELSYLSVDGEEGYPGNLNVSVKFTVSEDNELKIEYNAISDKDTIVNLTNHSYFNLSGQGSGDILKHKVMINADKFTKNNKNAIPTGEIADVKDTPMDFRELTYVGENISSSYEQIVFGNGYDHNYIINTTGKKLEKAAEVYDEKSGRVMEVYTTKPGVQFYTANFLTGLELGKGGATYNKRDALCLETQYFPNAINTKNFDSPILKAKQNYNHKTIYKFSVR</sequence>
<keyword evidence="11 12" id="KW-0119">Carbohydrate metabolism</keyword>
<evidence type="ECO:0000256" key="7">
    <source>
        <dbReference type="ARBA" id="ARBA00014165"/>
    </source>
</evidence>
<evidence type="ECO:0000256" key="5">
    <source>
        <dbReference type="ARBA" id="ARBA00011245"/>
    </source>
</evidence>
<evidence type="ECO:0000313" key="16">
    <source>
        <dbReference type="EMBL" id="APC41584.1"/>
    </source>
</evidence>
<evidence type="ECO:0000256" key="11">
    <source>
        <dbReference type="ARBA" id="ARBA00023277"/>
    </source>
</evidence>
<dbReference type="AlphaFoldDB" id="A0A1J0GKU8"/>
<evidence type="ECO:0000256" key="1">
    <source>
        <dbReference type="ARBA" id="ARBA00001614"/>
    </source>
</evidence>
<dbReference type="PANTHER" id="PTHR10091:SF0">
    <property type="entry name" value="GALACTOSE MUTAROTASE"/>
    <property type="match status" value="1"/>
</dbReference>
<comment type="subcellular location">
    <subcellularLocation>
        <location evidence="2">Cytoplasm</location>
    </subcellularLocation>
</comment>
<comment type="catalytic activity">
    <reaction evidence="1 12">
        <text>alpha-D-glucose = beta-D-glucose</text>
        <dbReference type="Rhea" id="RHEA:10264"/>
        <dbReference type="ChEBI" id="CHEBI:15903"/>
        <dbReference type="ChEBI" id="CHEBI:17925"/>
        <dbReference type="EC" id="5.1.3.3"/>
    </reaction>
</comment>
<evidence type="ECO:0000256" key="10">
    <source>
        <dbReference type="ARBA" id="ARBA00023235"/>
    </source>
</evidence>
<dbReference type="GO" id="GO:0030246">
    <property type="term" value="F:carbohydrate binding"/>
    <property type="evidence" value="ECO:0007669"/>
    <property type="project" value="InterPro"/>
</dbReference>
<feature type="active site" description="Proton acceptor" evidence="13">
    <location>
        <position position="315"/>
    </location>
</feature>
<evidence type="ECO:0000256" key="2">
    <source>
        <dbReference type="ARBA" id="ARBA00004496"/>
    </source>
</evidence>
<keyword evidence="17" id="KW-1185">Reference proteome</keyword>
<dbReference type="PANTHER" id="PTHR10091">
    <property type="entry name" value="ALDOSE-1-EPIMERASE"/>
    <property type="match status" value="1"/>
</dbReference>
<evidence type="ECO:0000313" key="17">
    <source>
        <dbReference type="Proteomes" id="UP000182569"/>
    </source>
</evidence>
<feature type="binding site" evidence="15">
    <location>
        <begin position="78"/>
        <end position="79"/>
    </location>
    <ligand>
        <name>beta-D-galactose</name>
        <dbReference type="ChEBI" id="CHEBI:27667"/>
    </ligand>
</feature>
<comment type="subunit">
    <text evidence="5">Monomer.</text>
</comment>
<dbReference type="CDD" id="cd09019">
    <property type="entry name" value="galactose_mutarotase_like"/>
    <property type="match status" value="1"/>
</dbReference>
<dbReference type="OrthoDB" id="9779408at2"/>
<dbReference type="NCBIfam" id="NF008277">
    <property type="entry name" value="PRK11055.1"/>
    <property type="match status" value="1"/>
</dbReference>
<dbReference type="KEGG" id="ceu:A7L45_16600"/>
<dbReference type="InterPro" id="IPR008183">
    <property type="entry name" value="Aldose_1/G6P_1-epimerase"/>
</dbReference>
<dbReference type="GO" id="GO:0004034">
    <property type="term" value="F:aldose 1-epimerase activity"/>
    <property type="evidence" value="ECO:0007669"/>
    <property type="project" value="UniProtKB-EC"/>
</dbReference>
<dbReference type="STRING" id="1552.A7L45_16600"/>
<comment type="pathway">
    <text evidence="3 12">Carbohydrate metabolism; hexose metabolism.</text>
</comment>
<organism evidence="16 17">
    <name type="scientific">Clostridium estertheticum subsp. estertheticum</name>
    <dbReference type="NCBI Taxonomy" id="1552"/>
    <lineage>
        <taxon>Bacteria</taxon>
        <taxon>Bacillati</taxon>
        <taxon>Bacillota</taxon>
        <taxon>Clostridia</taxon>
        <taxon>Eubacteriales</taxon>
        <taxon>Clostridiaceae</taxon>
        <taxon>Clostridium</taxon>
    </lineage>
</organism>
<dbReference type="EC" id="5.1.3.3" evidence="6 12"/>